<protein>
    <submittedName>
        <fullName evidence="6">LysR family transcriptional regulator</fullName>
    </submittedName>
</protein>
<keyword evidence="2" id="KW-0805">Transcription regulation</keyword>
<dbReference type="InterPro" id="IPR036388">
    <property type="entry name" value="WH-like_DNA-bd_sf"/>
</dbReference>
<accession>A0A160PCS3</accession>
<keyword evidence="4" id="KW-0804">Transcription</keyword>
<dbReference type="Pfam" id="PF00126">
    <property type="entry name" value="HTH_1"/>
    <property type="match status" value="1"/>
</dbReference>
<dbReference type="GO" id="GO:0005829">
    <property type="term" value="C:cytosol"/>
    <property type="evidence" value="ECO:0007669"/>
    <property type="project" value="TreeGrafter"/>
</dbReference>
<dbReference type="Pfam" id="PF03466">
    <property type="entry name" value="LysR_substrate"/>
    <property type="match status" value="1"/>
</dbReference>
<dbReference type="PANTHER" id="PTHR30419">
    <property type="entry name" value="HTH-TYPE TRANSCRIPTIONAL REGULATOR YBHD"/>
    <property type="match status" value="1"/>
</dbReference>
<dbReference type="InterPro" id="IPR036390">
    <property type="entry name" value="WH_DNA-bd_sf"/>
</dbReference>
<dbReference type="Proteomes" id="UP000218288">
    <property type="component" value="Chromosome"/>
</dbReference>
<dbReference type="InterPro" id="IPR050950">
    <property type="entry name" value="HTH-type_LysR_regulators"/>
</dbReference>
<dbReference type="InterPro" id="IPR005119">
    <property type="entry name" value="LysR_subst-bd"/>
</dbReference>
<evidence type="ECO:0000256" key="3">
    <source>
        <dbReference type="ARBA" id="ARBA00023125"/>
    </source>
</evidence>
<dbReference type="SUPFAM" id="SSF53850">
    <property type="entry name" value="Periplasmic binding protein-like II"/>
    <property type="match status" value="1"/>
</dbReference>
<dbReference type="GO" id="GO:0003677">
    <property type="term" value="F:DNA binding"/>
    <property type="evidence" value="ECO:0007669"/>
    <property type="project" value="UniProtKB-KW"/>
</dbReference>
<dbReference type="Gene3D" id="1.10.10.10">
    <property type="entry name" value="Winged helix-like DNA-binding domain superfamily/Winged helix DNA-binding domain"/>
    <property type="match status" value="1"/>
</dbReference>
<dbReference type="InterPro" id="IPR000847">
    <property type="entry name" value="LysR_HTH_N"/>
</dbReference>
<dbReference type="AlphaFoldDB" id="A0A160PCS3"/>
<evidence type="ECO:0000259" key="5">
    <source>
        <dbReference type="PROSITE" id="PS50931"/>
    </source>
</evidence>
<dbReference type="RefSeq" id="WP_096484590.1">
    <property type="nucleotide sequence ID" value="NZ_AP014809.1"/>
</dbReference>
<dbReference type="OrthoDB" id="5297263at2"/>
<name>A0A160PCS3_9HYPH</name>
<dbReference type="GO" id="GO:0003700">
    <property type="term" value="F:DNA-binding transcription factor activity"/>
    <property type="evidence" value="ECO:0007669"/>
    <property type="project" value="InterPro"/>
</dbReference>
<evidence type="ECO:0000313" key="6">
    <source>
        <dbReference type="EMBL" id="BAU90214.1"/>
    </source>
</evidence>
<dbReference type="PROSITE" id="PS50931">
    <property type="entry name" value="HTH_LYSR"/>
    <property type="match status" value="1"/>
</dbReference>
<dbReference type="SUPFAM" id="SSF46785">
    <property type="entry name" value="Winged helix' DNA-binding domain"/>
    <property type="match status" value="1"/>
</dbReference>
<dbReference type="EMBL" id="AP014809">
    <property type="protein sequence ID" value="BAU90214.1"/>
    <property type="molecule type" value="Genomic_DNA"/>
</dbReference>
<dbReference type="PANTHER" id="PTHR30419:SF8">
    <property type="entry name" value="NITROGEN ASSIMILATION TRANSCRIPTIONAL ACTIVATOR-RELATED"/>
    <property type="match status" value="1"/>
</dbReference>
<evidence type="ECO:0000256" key="1">
    <source>
        <dbReference type="ARBA" id="ARBA00009437"/>
    </source>
</evidence>
<comment type="similarity">
    <text evidence="1">Belongs to the LysR transcriptional regulatory family.</text>
</comment>
<organism evidence="6 7">
    <name type="scientific">Methylorubrum populi</name>
    <dbReference type="NCBI Taxonomy" id="223967"/>
    <lineage>
        <taxon>Bacteria</taxon>
        <taxon>Pseudomonadati</taxon>
        <taxon>Pseudomonadota</taxon>
        <taxon>Alphaproteobacteria</taxon>
        <taxon>Hyphomicrobiales</taxon>
        <taxon>Methylobacteriaceae</taxon>
        <taxon>Methylorubrum</taxon>
    </lineage>
</organism>
<feature type="domain" description="HTH lysR-type" evidence="5">
    <location>
        <begin position="8"/>
        <end position="65"/>
    </location>
</feature>
<reference evidence="6 7" key="1">
    <citation type="journal article" date="2016" name="Genome Announc.">
        <title>Complete Genome Sequence of Methylobacterium populi P-1M, Isolated from Pink-Pigmented Household Biofilm.</title>
        <authorList>
            <person name="Morohoshi T."/>
            <person name="Ikeda T."/>
        </authorList>
    </citation>
    <scope>NUCLEOTIDE SEQUENCE [LARGE SCALE GENOMIC DNA]</scope>
    <source>
        <strain evidence="6 7">P-1M</strain>
    </source>
</reference>
<evidence type="ECO:0000313" key="7">
    <source>
        <dbReference type="Proteomes" id="UP000218288"/>
    </source>
</evidence>
<evidence type="ECO:0000256" key="2">
    <source>
        <dbReference type="ARBA" id="ARBA00023015"/>
    </source>
</evidence>
<gene>
    <name evidence="6" type="ORF">MPPM_1609</name>
</gene>
<evidence type="ECO:0000256" key="4">
    <source>
        <dbReference type="ARBA" id="ARBA00023163"/>
    </source>
</evidence>
<keyword evidence="3" id="KW-0238">DNA-binding</keyword>
<sequence length="307" mass="32675">MDPHRLGLVSTRLHYFQLVARAGSIRQVARALNVAPSSISRVIVQLEEDLGTKLFERARQRLRLTSAGELLLYRARLSLGELSRACTEVGELQGLHRGTVTVALVESVARGLFPAVMGAFWERHPGIAVDVQVMRSTEAAAAIADGECEIALGFDLRAPRGAQRLAAALVSIGALMHPAHPLAGRQALRMFDLAQEAVILSDTSLTLGATIEEALADASAHVGRRVTTNSVGTMVALASAGAGISLQARLGVEAEIAEGRLVFVPLRDPKLRPRRLVLVARNRDRLSDAGAALAAMLARAVEAQSQA</sequence>
<dbReference type="Gene3D" id="3.40.190.10">
    <property type="entry name" value="Periplasmic binding protein-like II"/>
    <property type="match status" value="2"/>
</dbReference>
<proteinExistence type="inferred from homology"/>